<organism evidence="2 3">
    <name type="scientific">Jannaschia ovalis</name>
    <dbReference type="NCBI Taxonomy" id="3038773"/>
    <lineage>
        <taxon>Bacteria</taxon>
        <taxon>Pseudomonadati</taxon>
        <taxon>Pseudomonadota</taxon>
        <taxon>Alphaproteobacteria</taxon>
        <taxon>Rhodobacterales</taxon>
        <taxon>Roseobacteraceae</taxon>
        <taxon>Jannaschia</taxon>
    </lineage>
</organism>
<feature type="transmembrane region" description="Helical" evidence="1">
    <location>
        <begin position="37"/>
        <end position="56"/>
    </location>
</feature>
<keyword evidence="1" id="KW-1133">Transmembrane helix</keyword>
<reference evidence="2 3" key="1">
    <citation type="submission" date="2023-04" db="EMBL/GenBank/DDBJ databases">
        <title>Jannaschia ovalis sp. nov., a marine bacterium isolated from sea tidal flat.</title>
        <authorList>
            <person name="Kwon D.Y."/>
            <person name="Kim J.-J."/>
        </authorList>
    </citation>
    <scope>NUCLEOTIDE SEQUENCE [LARGE SCALE GENOMIC DNA]</scope>
    <source>
        <strain evidence="2 3">GRR-S6-38</strain>
    </source>
</reference>
<keyword evidence="3" id="KW-1185">Reference proteome</keyword>
<evidence type="ECO:0000256" key="1">
    <source>
        <dbReference type="SAM" id="Phobius"/>
    </source>
</evidence>
<accession>A0ABY8LDW9</accession>
<proteinExistence type="predicted"/>
<protein>
    <recommendedName>
        <fullName evidence="4">DUF2244 domain-containing protein</fullName>
    </recommendedName>
</protein>
<dbReference type="Proteomes" id="UP001243420">
    <property type="component" value="Chromosome"/>
</dbReference>
<feature type="transmembrane region" description="Helical" evidence="1">
    <location>
        <begin position="12"/>
        <end position="31"/>
    </location>
</feature>
<dbReference type="EMBL" id="CP122537">
    <property type="protein sequence ID" value="WGH79512.1"/>
    <property type="molecule type" value="Genomic_DNA"/>
</dbReference>
<evidence type="ECO:0000313" key="2">
    <source>
        <dbReference type="EMBL" id="WGH79512.1"/>
    </source>
</evidence>
<evidence type="ECO:0000313" key="3">
    <source>
        <dbReference type="Proteomes" id="UP001243420"/>
    </source>
</evidence>
<gene>
    <name evidence="2" type="ORF">P8627_04400</name>
</gene>
<keyword evidence="1" id="KW-0472">Membrane</keyword>
<name>A0ABY8LDW9_9RHOB</name>
<evidence type="ECO:0008006" key="4">
    <source>
        <dbReference type="Google" id="ProtNLM"/>
    </source>
</evidence>
<sequence>MIRPEAAARLRRWREAIAGAVALAAGLWLLLTSGGLPFLFGLALLPLGAVLALSGIRHARFRSEAEAPGIVEVDEGRITYLGPVLGGSIALDELDELAFRRAATGEAFWRLAPAAGPPVWIPEGARGAETLLDALAPLPGLDAGAMVRAVQDRTPGLRVVWRRTPLRALT</sequence>
<keyword evidence="1" id="KW-0812">Transmembrane</keyword>
<dbReference type="RefSeq" id="WP_279966390.1">
    <property type="nucleotide sequence ID" value="NZ_CP122537.1"/>
</dbReference>